<sequence>MNGVQYILSIIASLGVGSYFTTKFIDRRNRFLDSRKEIYSQMAESLSGFFDTEDKNSKQIKLSEVLKQYRQIQIWGAPEVVRSIKVFIKIMDISILSSQKNKDQSYKNVILSMRNDLLKENILPNFILKFINKNRKELNEDDIDVYGKIQ</sequence>
<evidence type="ECO:0000313" key="3">
    <source>
        <dbReference type="Proteomes" id="UP000177276"/>
    </source>
</evidence>
<feature type="transmembrane region" description="Helical" evidence="1">
    <location>
        <begin position="6"/>
        <end position="25"/>
    </location>
</feature>
<dbReference type="AlphaFoldDB" id="A0A1G2UQG1"/>
<gene>
    <name evidence="2" type="ORF">A3G46_02975</name>
</gene>
<accession>A0A1G2UQG1</accession>
<name>A0A1G2UQG1_9BACT</name>
<keyword evidence="1" id="KW-0812">Transmembrane</keyword>
<keyword evidence="1" id="KW-1133">Transmembrane helix</keyword>
<evidence type="ECO:0000313" key="2">
    <source>
        <dbReference type="EMBL" id="OHB11636.1"/>
    </source>
</evidence>
<dbReference type="EMBL" id="MHWS01000026">
    <property type="protein sequence ID" value="OHB11636.1"/>
    <property type="molecule type" value="Genomic_DNA"/>
</dbReference>
<evidence type="ECO:0000256" key="1">
    <source>
        <dbReference type="SAM" id="Phobius"/>
    </source>
</evidence>
<dbReference type="Proteomes" id="UP000177276">
    <property type="component" value="Unassembled WGS sequence"/>
</dbReference>
<keyword evidence="1" id="KW-0472">Membrane</keyword>
<comment type="caution">
    <text evidence="2">The sequence shown here is derived from an EMBL/GenBank/DDBJ whole genome shotgun (WGS) entry which is preliminary data.</text>
</comment>
<reference evidence="2 3" key="1">
    <citation type="journal article" date="2016" name="Nat. Commun.">
        <title>Thousands of microbial genomes shed light on interconnected biogeochemical processes in an aquifer system.</title>
        <authorList>
            <person name="Anantharaman K."/>
            <person name="Brown C.T."/>
            <person name="Hug L.A."/>
            <person name="Sharon I."/>
            <person name="Castelle C.J."/>
            <person name="Probst A.J."/>
            <person name="Thomas B.C."/>
            <person name="Singh A."/>
            <person name="Wilkins M.J."/>
            <person name="Karaoz U."/>
            <person name="Brodie E.L."/>
            <person name="Williams K.H."/>
            <person name="Hubbard S.S."/>
            <person name="Banfield J.F."/>
        </authorList>
    </citation>
    <scope>NUCLEOTIDE SEQUENCE [LARGE SCALE GENOMIC DNA]</scope>
</reference>
<organism evidence="2 3">
    <name type="scientific">Candidatus Zambryskibacteria bacterium RIFCSPLOWO2_12_FULL_39_16</name>
    <dbReference type="NCBI Taxonomy" id="1802775"/>
    <lineage>
        <taxon>Bacteria</taxon>
        <taxon>Candidatus Zambryskiibacteriota</taxon>
    </lineage>
</organism>
<protein>
    <submittedName>
        <fullName evidence="2">Uncharacterized protein</fullName>
    </submittedName>
</protein>
<proteinExistence type="predicted"/>